<keyword evidence="12 18" id="KW-0406">Ion transport</keyword>
<evidence type="ECO:0000256" key="16">
    <source>
        <dbReference type="ARBA" id="ARBA00023201"/>
    </source>
</evidence>
<proteinExistence type="inferred from homology"/>
<reference evidence="19" key="2">
    <citation type="submission" date="2025-09" db="UniProtKB">
        <authorList>
            <consortium name="Ensembl"/>
        </authorList>
    </citation>
    <scope>IDENTIFICATION</scope>
</reference>
<dbReference type="PROSITE" id="PS00390">
    <property type="entry name" value="ATPASE_NA_K_BETA_1"/>
    <property type="match status" value="1"/>
</dbReference>
<sequence length="310" mass="35403">MAALSQKRSCAEVMADFKEFIWNPRTREFMGRTASSWGLILAFYLVFYAFLTAVFALSMWVMLQTIDDQFPTYSDRLANPGLMIRPKTDGLEIVYTNGTSDTWQSYVKALDDVLQDYNVSIQEQRGSVCNPGVFNNQNDAADVRNFPKKACRFERTLLQQCDGIVDPTYGYRSGQPCVLIKINRVINFRPGVIHSLSNHSITVNCSTTRFKSSVNVSVSIADNDRRLGDRIYFPNNGTTFGTFDLMYFPYYGKKAQVNYTQPLVAIKFLNPEPDTDFFVQCRINADNINSNDERDKFSGRVIFKLRINSK</sequence>
<dbReference type="GO" id="GO:0030007">
    <property type="term" value="P:intracellular potassium ion homeostasis"/>
    <property type="evidence" value="ECO:0007669"/>
    <property type="project" value="TreeGrafter"/>
</dbReference>
<comment type="function">
    <text evidence="18">This is the non-catalytic component of the active enzyme, which catalyzes the hydrolysis of ATP coupled with the exchange of Na(+) and K(+) ions across the plasma membrane.</text>
</comment>
<gene>
    <name evidence="19" type="primary">ATP1B2</name>
</gene>
<evidence type="ECO:0000256" key="17">
    <source>
        <dbReference type="ARBA" id="ARBA00038795"/>
    </source>
</evidence>
<dbReference type="GO" id="GO:0036376">
    <property type="term" value="P:sodium ion export across plasma membrane"/>
    <property type="evidence" value="ECO:0007669"/>
    <property type="project" value="TreeGrafter"/>
</dbReference>
<evidence type="ECO:0000256" key="5">
    <source>
        <dbReference type="ARBA" id="ARBA00022538"/>
    </source>
</evidence>
<keyword evidence="11" id="KW-0915">Sodium</keyword>
<evidence type="ECO:0000256" key="7">
    <source>
        <dbReference type="ARBA" id="ARBA00022692"/>
    </source>
</evidence>
<organism evidence="19 20">
    <name type="scientific">Leptobrachium leishanense</name>
    <name type="common">Leishan spiny toad</name>
    <dbReference type="NCBI Taxonomy" id="445787"/>
    <lineage>
        <taxon>Eukaryota</taxon>
        <taxon>Metazoa</taxon>
        <taxon>Chordata</taxon>
        <taxon>Craniata</taxon>
        <taxon>Vertebrata</taxon>
        <taxon>Euteleostomi</taxon>
        <taxon>Amphibia</taxon>
        <taxon>Batrachia</taxon>
        <taxon>Anura</taxon>
        <taxon>Pelobatoidea</taxon>
        <taxon>Megophryidae</taxon>
        <taxon>Leptobrachium</taxon>
    </lineage>
</organism>
<keyword evidence="20" id="KW-1185">Reference proteome</keyword>
<keyword evidence="7 18" id="KW-0812">Transmembrane</keyword>
<dbReference type="OrthoDB" id="5912413at2759"/>
<accession>A0A8C5Q360</accession>
<evidence type="ECO:0000256" key="9">
    <source>
        <dbReference type="ARBA" id="ARBA00022968"/>
    </source>
</evidence>
<dbReference type="Proteomes" id="UP000694569">
    <property type="component" value="Unplaced"/>
</dbReference>
<keyword evidence="10 18" id="KW-1133">Transmembrane helix</keyword>
<dbReference type="FunFam" id="1.20.5.170:FF:000068">
    <property type="entry name" value="Sodium/potassium-transporting ATPase subunit beta"/>
    <property type="match status" value="1"/>
</dbReference>
<dbReference type="Gene3D" id="1.20.5.170">
    <property type="match status" value="1"/>
</dbReference>
<dbReference type="GO" id="GO:0001671">
    <property type="term" value="F:ATPase activator activity"/>
    <property type="evidence" value="ECO:0007669"/>
    <property type="project" value="TreeGrafter"/>
</dbReference>
<comment type="subunit">
    <text evidence="17">The sodium/potassium-transporting ATPase is composed of a catalytic alpha subunit, an auxiliary non-catalytic beta subunit and an additional regulatory subunit.</text>
</comment>
<keyword evidence="9" id="KW-0735">Signal-anchor</keyword>
<dbReference type="PANTHER" id="PTHR11523">
    <property type="entry name" value="SODIUM/POTASSIUM-DEPENDENT ATPASE BETA SUBUNIT"/>
    <property type="match status" value="1"/>
</dbReference>
<dbReference type="GO" id="GO:0005890">
    <property type="term" value="C:sodium:potassium-exchanging ATPase complex"/>
    <property type="evidence" value="ECO:0007669"/>
    <property type="project" value="InterPro"/>
</dbReference>
<comment type="similarity">
    <text evidence="2 18">Belongs to the X(+)/potassium ATPases subunit beta family.</text>
</comment>
<evidence type="ECO:0000256" key="14">
    <source>
        <dbReference type="ARBA" id="ARBA00023157"/>
    </source>
</evidence>
<dbReference type="InterPro" id="IPR038702">
    <property type="entry name" value="Na/K_ATPase_sub_beta_sf"/>
</dbReference>
<dbReference type="NCBIfam" id="TIGR01107">
    <property type="entry name" value="Na_K_ATPase_bet"/>
    <property type="match status" value="1"/>
</dbReference>
<dbReference type="PANTHER" id="PTHR11523:SF26">
    <property type="entry name" value="SODIUM_POTASSIUM-TRANSPORTING ATPASE SUBUNIT BETA-2"/>
    <property type="match status" value="1"/>
</dbReference>
<comment type="subcellular location">
    <subcellularLocation>
        <location evidence="1">Cell membrane</location>
        <topology evidence="1">Single-pass type II membrane protein</topology>
    </subcellularLocation>
    <subcellularLocation>
        <location evidence="18">Membrane</location>
    </subcellularLocation>
</comment>
<evidence type="ECO:0000256" key="15">
    <source>
        <dbReference type="ARBA" id="ARBA00023180"/>
    </source>
</evidence>
<evidence type="ECO:0000256" key="12">
    <source>
        <dbReference type="ARBA" id="ARBA00023065"/>
    </source>
</evidence>
<keyword evidence="5" id="KW-0633">Potassium transport</keyword>
<keyword evidence="14" id="KW-1015">Disulfide bond</keyword>
<keyword evidence="4" id="KW-1003">Cell membrane</keyword>
<name>A0A8C5Q360_9ANUR</name>
<evidence type="ECO:0000313" key="19">
    <source>
        <dbReference type="Ensembl" id="ENSLLEP00000030892.1"/>
    </source>
</evidence>
<evidence type="ECO:0000256" key="10">
    <source>
        <dbReference type="ARBA" id="ARBA00022989"/>
    </source>
</evidence>
<feature type="transmembrane region" description="Helical" evidence="18">
    <location>
        <begin position="37"/>
        <end position="63"/>
    </location>
</feature>
<keyword evidence="13 18" id="KW-0472">Membrane</keyword>
<evidence type="ECO:0000256" key="6">
    <source>
        <dbReference type="ARBA" id="ARBA00022607"/>
    </source>
</evidence>
<keyword evidence="15" id="KW-0325">Glycoprotein</keyword>
<dbReference type="GeneTree" id="ENSGT01030000234579"/>
<evidence type="ECO:0000256" key="18">
    <source>
        <dbReference type="RuleBase" id="RU362099"/>
    </source>
</evidence>
<keyword evidence="16" id="KW-0739">Sodium transport</keyword>
<keyword evidence="3 18" id="KW-0813">Transport</keyword>
<evidence type="ECO:0000256" key="1">
    <source>
        <dbReference type="ARBA" id="ARBA00004401"/>
    </source>
</evidence>
<evidence type="ECO:0000256" key="13">
    <source>
        <dbReference type="ARBA" id="ARBA00023136"/>
    </source>
</evidence>
<keyword evidence="6" id="KW-0740">Sodium/potassium transport</keyword>
<keyword evidence="8" id="KW-0630">Potassium</keyword>
<evidence type="ECO:0000256" key="2">
    <source>
        <dbReference type="ARBA" id="ARBA00005876"/>
    </source>
</evidence>
<evidence type="ECO:0000256" key="3">
    <source>
        <dbReference type="ARBA" id="ARBA00022448"/>
    </source>
</evidence>
<evidence type="ECO:0000256" key="11">
    <source>
        <dbReference type="ARBA" id="ARBA00023053"/>
    </source>
</evidence>
<dbReference type="Pfam" id="PF00287">
    <property type="entry name" value="Na_K-ATPase"/>
    <property type="match status" value="1"/>
</dbReference>
<evidence type="ECO:0000256" key="4">
    <source>
        <dbReference type="ARBA" id="ARBA00022475"/>
    </source>
</evidence>
<evidence type="ECO:0000256" key="8">
    <source>
        <dbReference type="ARBA" id="ARBA00022958"/>
    </source>
</evidence>
<dbReference type="AlphaFoldDB" id="A0A8C5Q360"/>
<dbReference type="GO" id="GO:0006883">
    <property type="term" value="P:intracellular sodium ion homeostasis"/>
    <property type="evidence" value="ECO:0007669"/>
    <property type="project" value="TreeGrafter"/>
</dbReference>
<dbReference type="Gene3D" id="2.60.40.1660">
    <property type="entry name" value="Na, k-atpase alpha subunit"/>
    <property type="match status" value="1"/>
</dbReference>
<reference evidence="19" key="1">
    <citation type="submission" date="2025-08" db="UniProtKB">
        <authorList>
            <consortium name="Ensembl"/>
        </authorList>
    </citation>
    <scope>IDENTIFICATION</scope>
</reference>
<protein>
    <recommendedName>
        <fullName evidence="18">Sodium/potassium-transporting ATPase subunit beta</fullName>
    </recommendedName>
</protein>
<dbReference type="GO" id="GO:1990573">
    <property type="term" value="P:potassium ion import across plasma membrane"/>
    <property type="evidence" value="ECO:0007669"/>
    <property type="project" value="TreeGrafter"/>
</dbReference>
<dbReference type="Ensembl" id="ENSLLET00000032078.1">
    <property type="protein sequence ID" value="ENSLLEP00000030892.1"/>
    <property type="gene ID" value="ENSLLEG00000019568.1"/>
</dbReference>
<dbReference type="InterPro" id="IPR000402">
    <property type="entry name" value="Na/K_ATPase_sub_beta"/>
</dbReference>
<evidence type="ECO:0000313" key="20">
    <source>
        <dbReference type="Proteomes" id="UP000694569"/>
    </source>
</evidence>